<dbReference type="PROSITE" id="PS51168">
    <property type="entry name" value="CHORISMATE_MUT_2"/>
    <property type="match status" value="1"/>
</dbReference>
<accession>A0A1X7DHF5</accession>
<dbReference type="PANTHER" id="PTHR38041">
    <property type="entry name" value="CHORISMATE MUTASE"/>
    <property type="match status" value="1"/>
</dbReference>
<dbReference type="GO" id="GO:0046417">
    <property type="term" value="P:chorismate metabolic process"/>
    <property type="evidence" value="ECO:0007669"/>
    <property type="project" value="InterPro"/>
</dbReference>
<evidence type="ECO:0000256" key="4">
    <source>
        <dbReference type="ARBA" id="ARBA00023235"/>
    </source>
</evidence>
<keyword evidence="3 5" id="KW-0732">Signal</keyword>
<organism evidence="7 8">
    <name type="scientific">Trinickia caryophylli</name>
    <name type="common">Paraburkholderia caryophylli</name>
    <dbReference type="NCBI Taxonomy" id="28094"/>
    <lineage>
        <taxon>Bacteria</taxon>
        <taxon>Pseudomonadati</taxon>
        <taxon>Pseudomonadota</taxon>
        <taxon>Betaproteobacteria</taxon>
        <taxon>Burkholderiales</taxon>
        <taxon>Burkholderiaceae</taxon>
        <taxon>Trinickia</taxon>
    </lineage>
</organism>
<dbReference type="InterPro" id="IPR036263">
    <property type="entry name" value="Chorismate_II_sf"/>
</dbReference>
<dbReference type="SMART" id="SM00830">
    <property type="entry name" value="CM_2"/>
    <property type="match status" value="1"/>
</dbReference>
<reference evidence="8" key="1">
    <citation type="submission" date="2017-04" db="EMBL/GenBank/DDBJ databases">
        <authorList>
            <person name="Varghese N."/>
            <person name="Submissions S."/>
        </authorList>
    </citation>
    <scope>NUCLEOTIDE SEQUENCE [LARGE SCALE GENOMIC DNA]</scope>
    <source>
        <strain evidence="8">Ballard 720</strain>
    </source>
</reference>
<dbReference type="Pfam" id="PF01817">
    <property type="entry name" value="CM_2"/>
    <property type="match status" value="1"/>
</dbReference>
<evidence type="ECO:0000256" key="3">
    <source>
        <dbReference type="ARBA" id="ARBA00022729"/>
    </source>
</evidence>
<dbReference type="InterPro" id="IPR002701">
    <property type="entry name" value="CM_II_prokaryot"/>
</dbReference>
<dbReference type="RefSeq" id="WP_085226452.1">
    <property type="nucleotide sequence ID" value="NZ_BSQD01000003.1"/>
</dbReference>
<dbReference type="EC" id="5.4.99.5" evidence="2"/>
<dbReference type="InterPro" id="IPR051331">
    <property type="entry name" value="Chorismate_mutase-related"/>
</dbReference>
<evidence type="ECO:0000256" key="2">
    <source>
        <dbReference type="ARBA" id="ARBA00012404"/>
    </source>
</evidence>
<dbReference type="PANTHER" id="PTHR38041:SF2">
    <property type="entry name" value="SECRETED CHORISMATE MUTASE"/>
    <property type="match status" value="1"/>
</dbReference>
<proteinExistence type="predicted"/>
<dbReference type="InterPro" id="IPR008240">
    <property type="entry name" value="Chorismate_mutase_periplasmic"/>
</dbReference>
<evidence type="ECO:0000256" key="5">
    <source>
        <dbReference type="SAM" id="SignalP"/>
    </source>
</evidence>
<feature type="domain" description="Chorismate mutase" evidence="6">
    <location>
        <begin position="13"/>
        <end position="105"/>
    </location>
</feature>
<evidence type="ECO:0000313" key="7">
    <source>
        <dbReference type="EMBL" id="SMF15654.1"/>
    </source>
</evidence>
<dbReference type="SUPFAM" id="SSF48600">
    <property type="entry name" value="Chorismate mutase II"/>
    <property type="match status" value="1"/>
</dbReference>
<dbReference type="InterPro" id="IPR036979">
    <property type="entry name" value="CM_dom_sf"/>
</dbReference>
<dbReference type="UniPathway" id="UPA00120">
    <property type="reaction ID" value="UER00203"/>
</dbReference>
<dbReference type="Proteomes" id="UP000192911">
    <property type="component" value="Unassembled WGS sequence"/>
</dbReference>
<dbReference type="STRING" id="28094.SAMN06295900_103230"/>
<gene>
    <name evidence="7" type="ORF">SAMN06295900_103230</name>
</gene>
<keyword evidence="8" id="KW-1185">Reference proteome</keyword>
<dbReference type="GO" id="GO:0004106">
    <property type="term" value="F:chorismate mutase activity"/>
    <property type="evidence" value="ECO:0007669"/>
    <property type="project" value="UniProtKB-EC"/>
</dbReference>
<evidence type="ECO:0000256" key="1">
    <source>
        <dbReference type="ARBA" id="ARBA00004817"/>
    </source>
</evidence>
<dbReference type="AlphaFoldDB" id="A0A1X7DHF5"/>
<dbReference type="EMBL" id="FXAH01000003">
    <property type="protein sequence ID" value="SMF15654.1"/>
    <property type="molecule type" value="Genomic_DNA"/>
</dbReference>
<dbReference type="NCBIfam" id="NF006741">
    <property type="entry name" value="PRK09269.1"/>
    <property type="match status" value="1"/>
</dbReference>
<evidence type="ECO:0000313" key="8">
    <source>
        <dbReference type="Proteomes" id="UP000192911"/>
    </source>
</evidence>
<name>A0A1X7DHF5_TRICW</name>
<evidence type="ECO:0000259" key="6">
    <source>
        <dbReference type="PROSITE" id="PS51168"/>
    </source>
</evidence>
<dbReference type="Gene3D" id="1.20.59.10">
    <property type="entry name" value="Chorismate mutase"/>
    <property type="match status" value="1"/>
</dbReference>
<dbReference type="GO" id="GO:0009697">
    <property type="term" value="P:salicylic acid biosynthetic process"/>
    <property type="evidence" value="ECO:0007669"/>
    <property type="project" value="TreeGrafter"/>
</dbReference>
<dbReference type="GeneID" id="95548557"/>
<sequence length="191" mass="20733">MTPFNLKALACTGLALLASQAAYAQHDEVLLRPLVESAAQRLAIAHDVALSKWDSGTSVEDPAREAVVISKAVAEGGQSGLPADDVTRFFKAQIEANKVVQYGLLTTWRRIGYAPQHAPIDLVGTIRPELDSLQTKLIAELVEARPVLEGKDCATEVAHAVGRYAFEHQYHLSNVPLIALDRAMAGFCRIY</sequence>
<comment type="pathway">
    <text evidence="1">Metabolic intermediate biosynthesis; prephenate biosynthesis; prephenate from chorismate: step 1/1.</text>
</comment>
<feature type="chain" id="PRO_5011965096" description="chorismate mutase" evidence="5">
    <location>
        <begin position="25"/>
        <end position="191"/>
    </location>
</feature>
<keyword evidence="4" id="KW-0413">Isomerase</keyword>
<dbReference type="NCBIfam" id="TIGR01806">
    <property type="entry name" value="CM_mono2"/>
    <property type="match status" value="1"/>
</dbReference>
<protein>
    <recommendedName>
        <fullName evidence="2">chorismate mutase</fullName>
        <ecNumber evidence="2">5.4.99.5</ecNumber>
    </recommendedName>
</protein>
<feature type="signal peptide" evidence="5">
    <location>
        <begin position="1"/>
        <end position="24"/>
    </location>
</feature>